<accession>A0ABZ2MMY0</accession>
<organism evidence="1 2">
    <name type="scientific">Metabacillus rhizosphaerae</name>
    <dbReference type="NCBI Taxonomy" id="3117747"/>
    <lineage>
        <taxon>Bacteria</taxon>
        <taxon>Bacillati</taxon>
        <taxon>Bacillota</taxon>
        <taxon>Bacilli</taxon>
        <taxon>Bacillales</taxon>
        <taxon>Bacillaceae</taxon>
        <taxon>Metabacillus</taxon>
    </lineage>
</organism>
<dbReference type="Proteomes" id="UP001368328">
    <property type="component" value="Chromosome"/>
</dbReference>
<dbReference type="EMBL" id="CP147403">
    <property type="protein sequence ID" value="WXB86521.1"/>
    <property type="molecule type" value="Genomic_DNA"/>
</dbReference>
<dbReference type="RefSeq" id="WP_338785867.1">
    <property type="nucleotide sequence ID" value="NZ_CP147403.1"/>
</dbReference>
<name>A0ABZ2MMY0_9BACI</name>
<gene>
    <name evidence="1" type="ORF">WCV66_14740</name>
</gene>
<evidence type="ECO:0000313" key="1">
    <source>
        <dbReference type="EMBL" id="WXB86521.1"/>
    </source>
</evidence>
<keyword evidence="2" id="KW-1185">Reference proteome</keyword>
<protein>
    <recommendedName>
        <fullName evidence="3">PepSY domain-containing protein</fullName>
    </recommendedName>
</protein>
<reference evidence="1 2" key="1">
    <citation type="submission" date="2024-02" db="EMBL/GenBank/DDBJ databases">
        <title>Seven novel Bacillus-like species.</title>
        <authorList>
            <person name="Liu G."/>
        </authorList>
    </citation>
    <scope>NUCLEOTIDE SEQUENCE [LARGE SCALE GENOMIC DNA]</scope>
    <source>
        <strain evidence="1 2">FJAT-53654</strain>
    </source>
</reference>
<evidence type="ECO:0000313" key="2">
    <source>
        <dbReference type="Proteomes" id="UP001368328"/>
    </source>
</evidence>
<sequence length="146" mass="16462">MNPKKIVFLFIFLIVLSIIVEVHQIVVDRDKKMLTSAEIKKSIQTKYLGDIKDIKLNKIAENKMYVIDLHGQNRVYSLKVDAYSGEILYLNQIEQVASVNSVNIENEEIGSLVSVEKEDGKIVKSNTYLASISSECPVKGMKAKKT</sequence>
<dbReference type="Gene3D" id="3.10.450.40">
    <property type="match status" value="1"/>
</dbReference>
<proteinExistence type="predicted"/>
<evidence type="ECO:0008006" key="3">
    <source>
        <dbReference type="Google" id="ProtNLM"/>
    </source>
</evidence>